<keyword evidence="5" id="KW-0489">Methyltransferase</keyword>
<dbReference type="GO" id="GO:0005789">
    <property type="term" value="C:endoplasmic reticulum membrane"/>
    <property type="evidence" value="ECO:0007669"/>
    <property type="project" value="UniProtKB-SubCell"/>
</dbReference>
<keyword evidence="4" id="KW-0472">Membrane</keyword>
<dbReference type="GO" id="GO:0032259">
    <property type="term" value="P:methylation"/>
    <property type="evidence" value="ECO:0007669"/>
    <property type="project" value="UniProtKB-KW"/>
</dbReference>
<evidence type="ECO:0000256" key="3">
    <source>
        <dbReference type="ARBA" id="ARBA00022989"/>
    </source>
</evidence>
<keyword evidence="5" id="KW-0808">Transferase</keyword>
<dbReference type="Gene3D" id="1.20.120.1630">
    <property type="match status" value="1"/>
</dbReference>
<dbReference type="InterPro" id="IPR007269">
    <property type="entry name" value="ICMT_MeTrfase"/>
</dbReference>
<keyword evidence="5" id="KW-0256">Endoplasmic reticulum</keyword>
<gene>
    <name evidence="6" type="ORF">DFJ43DRAFT_1042065</name>
</gene>
<comment type="subcellular location">
    <subcellularLocation>
        <location evidence="5">Endoplasmic reticulum membrane</location>
        <topology evidence="5">Multi-pass membrane protein</topology>
    </subcellularLocation>
    <subcellularLocation>
        <location evidence="1">Membrane</location>
        <topology evidence="1">Multi-pass membrane protein</topology>
    </subcellularLocation>
</comment>
<dbReference type="AlphaFoldDB" id="A0AA38MS22"/>
<organism evidence="6 7">
    <name type="scientific">Lentinula guzmanii</name>
    <dbReference type="NCBI Taxonomy" id="2804957"/>
    <lineage>
        <taxon>Eukaryota</taxon>
        <taxon>Fungi</taxon>
        <taxon>Dikarya</taxon>
        <taxon>Basidiomycota</taxon>
        <taxon>Agaricomycotina</taxon>
        <taxon>Agaricomycetes</taxon>
        <taxon>Agaricomycetidae</taxon>
        <taxon>Agaricales</taxon>
        <taxon>Marasmiineae</taxon>
        <taxon>Omphalotaceae</taxon>
        <taxon>Lentinula</taxon>
    </lineage>
</organism>
<keyword evidence="2" id="KW-0812">Transmembrane</keyword>
<sequence>MSLPKLPILLAGAISIWKALTPPHTPSKSEKLPPTFVGRFAKDFVKFMKIAHAFTCFCESMIILAQYVTFKSAIPSYLMHNVLPNQCISATGISKSFIFGSLLAIAGSQLRLACYRILGSYFTFELAIRSNHRLITEGPYSYIRHPAYTGLIMTMVGEAIIQFGSGSWLRECGWTSFTGFKVYATILLLQMSMISFSVATKRAQNEDEALEERFGEEWKTWATKTPYLLIPYIY</sequence>
<keyword evidence="7" id="KW-1185">Reference proteome</keyword>
<comment type="catalytic activity">
    <reaction evidence="5">
        <text>[protein]-C-terminal S-[(2E,6E)-farnesyl]-L-cysteine + S-adenosyl-L-methionine = [protein]-C-terminal S-[(2E,6E)-farnesyl]-L-cysteine methyl ester + S-adenosyl-L-homocysteine</text>
        <dbReference type="Rhea" id="RHEA:21672"/>
        <dbReference type="Rhea" id="RHEA-COMP:12125"/>
        <dbReference type="Rhea" id="RHEA-COMP:12126"/>
        <dbReference type="ChEBI" id="CHEBI:57856"/>
        <dbReference type="ChEBI" id="CHEBI:59789"/>
        <dbReference type="ChEBI" id="CHEBI:90510"/>
        <dbReference type="ChEBI" id="CHEBI:90511"/>
        <dbReference type="EC" id="2.1.1.100"/>
    </reaction>
</comment>
<keyword evidence="5" id="KW-0949">S-adenosyl-L-methionine</keyword>
<reference evidence="6" key="2">
    <citation type="journal article" date="2023" name="Proc. Natl. Acad. Sci. U.S.A.">
        <title>A global phylogenomic analysis of the shiitake genus Lentinula.</title>
        <authorList>
            <person name="Sierra-Patev S."/>
            <person name="Min B."/>
            <person name="Naranjo-Ortiz M."/>
            <person name="Looney B."/>
            <person name="Konkel Z."/>
            <person name="Slot J.C."/>
            <person name="Sakamoto Y."/>
            <person name="Steenwyk J.L."/>
            <person name="Rokas A."/>
            <person name="Carro J."/>
            <person name="Camarero S."/>
            <person name="Ferreira P."/>
            <person name="Molpeceres G."/>
            <person name="Ruiz-Duenas F.J."/>
            <person name="Serrano A."/>
            <person name="Henrissat B."/>
            <person name="Drula E."/>
            <person name="Hughes K.W."/>
            <person name="Mata J.L."/>
            <person name="Ishikawa N.K."/>
            <person name="Vargas-Isla R."/>
            <person name="Ushijima S."/>
            <person name="Smith C.A."/>
            <person name="Donoghue J."/>
            <person name="Ahrendt S."/>
            <person name="Andreopoulos W."/>
            <person name="He G."/>
            <person name="LaButti K."/>
            <person name="Lipzen A."/>
            <person name="Ng V."/>
            <person name="Riley R."/>
            <person name="Sandor L."/>
            <person name="Barry K."/>
            <person name="Martinez A.T."/>
            <person name="Xiao Y."/>
            <person name="Gibbons J.G."/>
            <person name="Terashima K."/>
            <person name="Grigoriev I.V."/>
            <person name="Hibbett D."/>
        </authorList>
    </citation>
    <scope>NUCLEOTIDE SEQUENCE</scope>
    <source>
        <strain evidence="6">ET3784</strain>
    </source>
</reference>
<evidence type="ECO:0000256" key="1">
    <source>
        <dbReference type="ARBA" id="ARBA00004141"/>
    </source>
</evidence>
<name>A0AA38MS22_9AGAR</name>
<dbReference type="PANTHER" id="PTHR12714:SF9">
    <property type="entry name" value="PROTEIN-S-ISOPRENYLCYSTEINE O-METHYLTRANSFERASE"/>
    <property type="match status" value="1"/>
</dbReference>
<reference evidence="6" key="1">
    <citation type="submission" date="2022-08" db="EMBL/GenBank/DDBJ databases">
        <authorList>
            <consortium name="DOE Joint Genome Institute"/>
            <person name="Min B."/>
            <person name="Sierra-Patev S."/>
            <person name="Naranjo-Ortiz M."/>
            <person name="Looney B."/>
            <person name="Konkel Z."/>
            <person name="Slot J.C."/>
            <person name="Sakamoto Y."/>
            <person name="Steenwyk J.L."/>
            <person name="Rokas A."/>
            <person name="Carro J."/>
            <person name="Camarero S."/>
            <person name="Ferreira P."/>
            <person name="Molpeceres G."/>
            <person name="Ruiz-duenas F.J."/>
            <person name="Serrano A."/>
            <person name="Henrissat B."/>
            <person name="Drula E."/>
            <person name="Hughes K.W."/>
            <person name="Mata J.L."/>
            <person name="Ishikawa N.K."/>
            <person name="Vargas-Isla R."/>
            <person name="Ushijima S."/>
            <person name="Smith C.A."/>
            <person name="Ahrendt S."/>
            <person name="Andreopoulos W."/>
            <person name="He G."/>
            <person name="LaButti K."/>
            <person name="Lipzen A."/>
            <person name="Ng V."/>
            <person name="Riley R."/>
            <person name="Sandor L."/>
            <person name="Barry K."/>
            <person name="Martinez A.T."/>
            <person name="Xiao Y."/>
            <person name="Gibbons J.G."/>
            <person name="Terashima K."/>
            <person name="Hibbett D.S."/>
            <person name="Grigoriev I.V."/>
        </authorList>
    </citation>
    <scope>NUCLEOTIDE SEQUENCE</scope>
    <source>
        <strain evidence="6">ET3784</strain>
    </source>
</reference>
<comment type="similarity">
    <text evidence="5">Belongs to the class VI-like SAM-binding methyltransferase superfamily. Isoprenylcysteine carboxyl methyltransferase family.</text>
</comment>
<evidence type="ECO:0000256" key="5">
    <source>
        <dbReference type="RuleBase" id="RU362022"/>
    </source>
</evidence>
<protein>
    <recommendedName>
        <fullName evidence="5">Protein-S-isoprenylcysteine O-methyltransferase</fullName>
        <ecNumber evidence="5">2.1.1.100</ecNumber>
    </recommendedName>
</protein>
<evidence type="ECO:0000256" key="4">
    <source>
        <dbReference type="ARBA" id="ARBA00023136"/>
    </source>
</evidence>
<evidence type="ECO:0000313" key="6">
    <source>
        <dbReference type="EMBL" id="KAJ3722827.1"/>
    </source>
</evidence>
<dbReference type="Pfam" id="PF04140">
    <property type="entry name" value="ICMT"/>
    <property type="match status" value="1"/>
</dbReference>
<dbReference type="EC" id="2.1.1.100" evidence="5"/>
<evidence type="ECO:0000256" key="2">
    <source>
        <dbReference type="ARBA" id="ARBA00022692"/>
    </source>
</evidence>
<evidence type="ECO:0000313" key="7">
    <source>
        <dbReference type="Proteomes" id="UP001176059"/>
    </source>
</evidence>
<proteinExistence type="inferred from homology"/>
<dbReference type="GO" id="GO:0004671">
    <property type="term" value="F:protein C-terminal S-isoprenylcysteine carboxyl O-methyltransferase activity"/>
    <property type="evidence" value="ECO:0007669"/>
    <property type="project" value="UniProtKB-EC"/>
</dbReference>
<comment type="caution">
    <text evidence="6">The sequence shown here is derived from an EMBL/GenBank/DDBJ whole genome shotgun (WGS) entry which is preliminary data.</text>
</comment>
<keyword evidence="3" id="KW-1133">Transmembrane helix</keyword>
<dbReference type="PANTHER" id="PTHR12714">
    <property type="entry name" value="PROTEIN-S ISOPRENYLCYSTEINE O-METHYLTRANSFERASE"/>
    <property type="match status" value="1"/>
</dbReference>
<accession>A0AA38MS22</accession>
<dbReference type="Proteomes" id="UP001176059">
    <property type="component" value="Unassembled WGS sequence"/>
</dbReference>
<dbReference type="EMBL" id="JANVFO010000054">
    <property type="protein sequence ID" value="KAJ3722827.1"/>
    <property type="molecule type" value="Genomic_DNA"/>
</dbReference>